<name>A0ACC1I729_9FUNG</name>
<organism evidence="1 2">
    <name type="scientific">Kickxella alabastrina</name>
    <dbReference type="NCBI Taxonomy" id="61397"/>
    <lineage>
        <taxon>Eukaryota</taxon>
        <taxon>Fungi</taxon>
        <taxon>Fungi incertae sedis</taxon>
        <taxon>Zoopagomycota</taxon>
        <taxon>Kickxellomycotina</taxon>
        <taxon>Kickxellomycetes</taxon>
        <taxon>Kickxellales</taxon>
        <taxon>Kickxellaceae</taxon>
        <taxon>Kickxella</taxon>
    </lineage>
</organism>
<gene>
    <name evidence="1" type="ORF">LPJ66_008089</name>
</gene>
<protein>
    <submittedName>
        <fullName evidence="1">Uncharacterized protein</fullName>
    </submittedName>
</protein>
<comment type="caution">
    <text evidence="1">The sequence shown here is derived from an EMBL/GenBank/DDBJ whole genome shotgun (WGS) entry which is preliminary data.</text>
</comment>
<sequence>MLAFQPNNQQQQQQLISPITSTGLPKYSLVEPMGHPTNALVVYLSNSIKRDVRLLAAMGLIKESGMKVINSYLPYASAATSISSSDEESAIMRALSDSNSTLPLNTSLESVQRPASAFDQSVDSLPNMSEDPKRIIAQMKKLNRQRSETAPLRPVQKHDHIPDQHQSQNQLHQLHLQIQRGPSSPRKEKTHKHEGLSAKLGAFFNKLTLDAETSPRLKSTKGLAFTPVNSPRTPGFPAYQLGASAASVAFPKYPGTMGFQKPASMCGAANDAAKRSNERSLSDAPKSPQISRISAAVKTEPRLTHRVTVSHCQAPALGIAPRQHQQLLRLEQEHLRKASQSSQLSGVSCTDSAATAGYSSTDSVRSGSGSGSGSDMASSARSSHISSKASTLATRKRSFTHLGLSMELMSADQGEAQQSASSRGPQLRRTKPAANISALQAKLVSPCGMSEGMARLAAPTNSLGLVIQTSSAAIAAKPRPLPLATPIRAQRHHNSFSALHKEPKSPTSVARIQGGLSSIASSRNPTSPTKAAAPSTLAFPPMPSEACQLAMLSASTGSLQHALAAEQADTQRSAQQTPPPYLNKAFSESIVDKSLAAMVLVATAAYDYTSSIKGDLEFTRGERIVIQSKVNDDWWFGSILPEAGRGSTGRSGMFPRSHVSFS</sequence>
<evidence type="ECO:0000313" key="1">
    <source>
        <dbReference type="EMBL" id="KAJ1889329.1"/>
    </source>
</evidence>
<proteinExistence type="predicted"/>
<dbReference type="EMBL" id="JANBPG010001565">
    <property type="protein sequence ID" value="KAJ1889329.1"/>
    <property type="molecule type" value="Genomic_DNA"/>
</dbReference>
<keyword evidence="2" id="KW-1185">Reference proteome</keyword>
<reference evidence="1" key="1">
    <citation type="submission" date="2022-07" db="EMBL/GenBank/DDBJ databases">
        <title>Phylogenomic reconstructions and comparative analyses of Kickxellomycotina fungi.</title>
        <authorList>
            <person name="Reynolds N.K."/>
            <person name="Stajich J.E."/>
            <person name="Barry K."/>
            <person name="Grigoriev I.V."/>
            <person name="Crous P."/>
            <person name="Smith M.E."/>
        </authorList>
    </citation>
    <scope>NUCLEOTIDE SEQUENCE</scope>
    <source>
        <strain evidence="1">Benny 63K</strain>
    </source>
</reference>
<evidence type="ECO:0000313" key="2">
    <source>
        <dbReference type="Proteomes" id="UP001150581"/>
    </source>
</evidence>
<dbReference type="Proteomes" id="UP001150581">
    <property type="component" value="Unassembled WGS sequence"/>
</dbReference>
<accession>A0ACC1I729</accession>